<evidence type="ECO:0000313" key="3">
    <source>
        <dbReference type="Proteomes" id="UP000634435"/>
    </source>
</evidence>
<evidence type="ECO:0000256" key="1">
    <source>
        <dbReference type="SAM" id="Phobius"/>
    </source>
</evidence>
<keyword evidence="1" id="KW-0472">Membrane</keyword>
<feature type="transmembrane region" description="Helical" evidence="1">
    <location>
        <begin position="7"/>
        <end position="26"/>
    </location>
</feature>
<accession>A0ABQ2D9Y9</accession>
<keyword evidence="1" id="KW-0812">Transmembrane</keyword>
<sequence>MNKIAIALYVVGFIAIIGGVVLGVQGTETLVPKENVIGEIEYELENSWSQSTFWAYVIGGIISGIMMFGFGEIIRILDEKKETETKSYNELITIKQYLTQYAIFEERDATNSNSEQAN</sequence>
<dbReference type="EMBL" id="BMPN01000002">
    <property type="protein sequence ID" value="GGJ50826.1"/>
    <property type="molecule type" value="Genomic_DNA"/>
</dbReference>
<feature type="transmembrane region" description="Helical" evidence="1">
    <location>
        <begin position="53"/>
        <end position="77"/>
    </location>
</feature>
<organism evidence="2 3">
    <name type="scientific">Virgibacillus kapii</name>
    <dbReference type="NCBI Taxonomy" id="1638645"/>
    <lineage>
        <taxon>Bacteria</taxon>
        <taxon>Bacillati</taxon>
        <taxon>Bacillota</taxon>
        <taxon>Bacilli</taxon>
        <taxon>Bacillales</taxon>
        <taxon>Bacillaceae</taxon>
        <taxon>Virgibacillus</taxon>
    </lineage>
</organism>
<gene>
    <name evidence="2" type="ORF">GCM10007111_11400</name>
</gene>
<reference evidence="3" key="1">
    <citation type="journal article" date="2019" name="Int. J. Syst. Evol. Microbiol.">
        <title>The Global Catalogue of Microorganisms (GCM) 10K type strain sequencing project: providing services to taxonomists for standard genome sequencing and annotation.</title>
        <authorList>
            <consortium name="The Broad Institute Genomics Platform"/>
            <consortium name="The Broad Institute Genome Sequencing Center for Infectious Disease"/>
            <person name="Wu L."/>
            <person name="Ma J."/>
        </authorList>
    </citation>
    <scope>NUCLEOTIDE SEQUENCE [LARGE SCALE GENOMIC DNA]</scope>
    <source>
        <strain evidence="3">JCM 30071</strain>
    </source>
</reference>
<proteinExistence type="predicted"/>
<keyword evidence="3" id="KW-1185">Reference proteome</keyword>
<keyword evidence="1" id="KW-1133">Transmembrane helix</keyword>
<evidence type="ECO:0000313" key="2">
    <source>
        <dbReference type="EMBL" id="GGJ50826.1"/>
    </source>
</evidence>
<dbReference type="Proteomes" id="UP000634435">
    <property type="component" value="Unassembled WGS sequence"/>
</dbReference>
<protein>
    <submittedName>
        <fullName evidence="2">Uncharacterized protein</fullName>
    </submittedName>
</protein>
<dbReference type="RefSeq" id="WP_188942393.1">
    <property type="nucleotide sequence ID" value="NZ_BMPN01000002.1"/>
</dbReference>
<name>A0ABQ2D9Y9_9BACI</name>
<comment type="caution">
    <text evidence="2">The sequence shown here is derived from an EMBL/GenBank/DDBJ whole genome shotgun (WGS) entry which is preliminary data.</text>
</comment>